<dbReference type="Proteomes" id="UP000541033">
    <property type="component" value="Unassembled WGS sequence"/>
</dbReference>
<dbReference type="SUPFAM" id="SSF50985">
    <property type="entry name" value="RCC1/BLIP-II"/>
    <property type="match status" value="1"/>
</dbReference>
<dbReference type="InterPro" id="IPR000408">
    <property type="entry name" value="Reg_chr_condens"/>
</dbReference>
<dbReference type="RefSeq" id="WP_167148042.1">
    <property type="nucleotide sequence ID" value="NZ_JAAMOX010000001.1"/>
</dbReference>
<protein>
    <submittedName>
        <fullName evidence="1">Alpha-tubulin suppressor-like RCC1 family protein</fullName>
    </submittedName>
</protein>
<name>A0A7X5QZX3_9MICO</name>
<reference evidence="1 2" key="1">
    <citation type="submission" date="2020-02" db="EMBL/GenBank/DDBJ databases">
        <title>Sequencing the genomes of 1000 actinobacteria strains.</title>
        <authorList>
            <person name="Klenk H.-P."/>
        </authorList>
    </citation>
    <scope>NUCLEOTIDE SEQUENCE [LARGE SCALE GENOMIC DNA]</scope>
    <source>
        <strain evidence="1 2">DSM 27960</strain>
    </source>
</reference>
<keyword evidence="2" id="KW-1185">Reference proteome</keyword>
<evidence type="ECO:0000313" key="1">
    <source>
        <dbReference type="EMBL" id="NIH52880.1"/>
    </source>
</evidence>
<dbReference type="InterPro" id="IPR009091">
    <property type="entry name" value="RCC1/BLIP-II"/>
</dbReference>
<dbReference type="Pfam" id="PF00415">
    <property type="entry name" value="RCC1"/>
    <property type="match status" value="1"/>
</dbReference>
<dbReference type="AlphaFoldDB" id="A0A7X5QZX3"/>
<evidence type="ECO:0000313" key="2">
    <source>
        <dbReference type="Proteomes" id="UP000541033"/>
    </source>
</evidence>
<proteinExistence type="predicted"/>
<dbReference type="InterPro" id="IPR051553">
    <property type="entry name" value="Ran_GTPase-activating"/>
</dbReference>
<gene>
    <name evidence="1" type="ORF">FHX76_000748</name>
</gene>
<dbReference type="EMBL" id="JAAMOX010000001">
    <property type="protein sequence ID" value="NIH52880.1"/>
    <property type="molecule type" value="Genomic_DNA"/>
</dbReference>
<dbReference type="Gene3D" id="2.130.10.30">
    <property type="entry name" value="Regulator of chromosome condensation 1/beta-lactamase-inhibitor protein II"/>
    <property type="match status" value="1"/>
</dbReference>
<dbReference type="PANTHER" id="PTHR45982">
    <property type="entry name" value="REGULATOR OF CHROMOSOME CONDENSATION"/>
    <property type="match status" value="1"/>
</dbReference>
<comment type="caution">
    <text evidence="1">The sequence shown here is derived from an EMBL/GenBank/DDBJ whole genome shotgun (WGS) entry which is preliminary data.</text>
</comment>
<organism evidence="1 2">
    <name type="scientific">Lysinibacter cavernae</name>
    <dbReference type="NCBI Taxonomy" id="1640652"/>
    <lineage>
        <taxon>Bacteria</taxon>
        <taxon>Bacillati</taxon>
        <taxon>Actinomycetota</taxon>
        <taxon>Actinomycetes</taxon>
        <taxon>Micrococcales</taxon>
        <taxon>Microbacteriaceae</taxon>
        <taxon>Lysinibacter</taxon>
    </lineage>
</organism>
<dbReference type="PROSITE" id="PS50012">
    <property type="entry name" value="RCC1_3"/>
    <property type="match status" value="1"/>
</dbReference>
<sequence length="349" mass="36610">MTCTTPATDYGVTEEGNVYYGQGNTHVPVSQTGLLAGKKIDQLACNNTLMAGLDSLGDVYIWEIIPISITKLSLPLAVGEKAISITSTFASFSILTSAGRVFSTGQNNYGQFGNGSVDTTQSTRATDRIPNELKFPAALTGTKLKSIAGGASGVVGITTDGKAIQWGLSDLGTATPLPRQIYGAITDRTLVSAGAAQNSYLALDSKGMLYSWGSGLGLGLNSTGTTVYEPTLVNPFGSIDKRPVAKLFSQWAGPVFALLQDGTLHTWGASGAMGIDSLIVTRSPIPAATDMSGALQGKTILNVFPGSYTSSAQIAEDEALYWWGFGWFINEPNVGRPTYSIGSQQLIPQ</sequence>
<accession>A0A7X5QZX3</accession>
<dbReference type="PANTHER" id="PTHR45982:SF1">
    <property type="entry name" value="REGULATOR OF CHROMOSOME CONDENSATION"/>
    <property type="match status" value="1"/>
</dbReference>